<protein>
    <submittedName>
        <fullName evidence="3">Anti-sigma factor antagonist</fullName>
    </submittedName>
</protein>
<comment type="caution">
    <text evidence="3">The sequence shown here is derived from an EMBL/GenBank/DDBJ whole genome shotgun (WGS) entry which is preliminary data.</text>
</comment>
<dbReference type="InterPro" id="IPR058548">
    <property type="entry name" value="MlaB-like_STAS"/>
</dbReference>
<accession>A0A369V3G7</accession>
<reference evidence="3 4" key="1">
    <citation type="submission" date="2018-07" db="EMBL/GenBank/DDBJ databases">
        <title>Genome guided investigation of antibiotics producing actinomycetales strain isolated from a Macau mangrove ecosystem.</title>
        <authorList>
            <person name="Hu D."/>
        </authorList>
    </citation>
    <scope>NUCLEOTIDE SEQUENCE [LARGE SCALE GENOMIC DNA]</scope>
    <source>
        <strain evidence="3 4">2297</strain>
    </source>
</reference>
<feature type="region of interest" description="Disordered" evidence="1">
    <location>
        <begin position="1"/>
        <end position="29"/>
    </location>
</feature>
<dbReference type="STRING" id="146923.Spa2297_25880"/>
<dbReference type="AlphaFoldDB" id="A0A369V3G7"/>
<gene>
    <name evidence="3" type="ORF">DVZ84_18035</name>
</gene>
<dbReference type="EMBL" id="QQBH01000011">
    <property type="protein sequence ID" value="RDD87544.1"/>
    <property type="molecule type" value="Genomic_DNA"/>
</dbReference>
<dbReference type="PROSITE" id="PS50801">
    <property type="entry name" value="STAS"/>
    <property type="match status" value="1"/>
</dbReference>
<dbReference type="Pfam" id="PF13466">
    <property type="entry name" value="STAS_2"/>
    <property type="match status" value="1"/>
</dbReference>
<dbReference type="Gene3D" id="3.30.750.24">
    <property type="entry name" value="STAS domain"/>
    <property type="match status" value="1"/>
</dbReference>
<evidence type="ECO:0000313" key="3">
    <source>
        <dbReference type="EMBL" id="RDD87544.1"/>
    </source>
</evidence>
<feature type="domain" description="STAS" evidence="2">
    <location>
        <begin position="59"/>
        <end position="146"/>
    </location>
</feature>
<dbReference type="InterPro" id="IPR036513">
    <property type="entry name" value="STAS_dom_sf"/>
</dbReference>
<evidence type="ECO:0000259" key="2">
    <source>
        <dbReference type="PROSITE" id="PS50801"/>
    </source>
</evidence>
<dbReference type="OrthoDB" id="4298794at2"/>
<dbReference type="InterPro" id="IPR002645">
    <property type="entry name" value="STAS_dom"/>
</dbReference>
<organism evidence="3 4">
    <name type="scientific">Streptomyces parvulus</name>
    <dbReference type="NCBI Taxonomy" id="146923"/>
    <lineage>
        <taxon>Bacteria</taxon>
        <taxon>Bacillati</taxon>
        <taxon>Actinomycetota</taxon>
        <taxon>Actinomycetes</taxon>
        <taxon>Kitasatosporales</taxon>
        <taxon>Streptomycetaceae</taxon>
        <taxon>Streptomyces</taxon>
    </lineage>
</organism>
<dbReference type="SUPFAM" id="SSF52091">
    <property type="entry name" value="SpoIIaa-like"/>
    <property type="match status" value="1"/>
</dbReference>
<name>A0A369V3G7_9ACTN</name>
<dbReference type="Proteomes" id="UP000253742">
    <property type="component" value="Unassembled WGS sequence"/>
</dbReference>
<dbReference type="CDD" id="cd07043">
    <property type="entry name" value="STAS_anti-anti-sigma_factors"/>
    <property type="match status" value="1"/>
</dbReference>
<sequence length="146" mass="15858">MAQRHHGRVYSGPSASARLGDNGSHARRTAQEAVVTLDPHHSTRNAPVWIAEAGGHHAVLAFSGTLDSHALQVLEELLMDPRLREPTHWTLEMSGLENIDLASAFALMRAVTRAPEPVSLTVRGARPAVHRVLRHAGLDTVVTYAE</sequence>
<evidence type="ECO:0000313" key="4">
    <source>
        <dbReference type="Proteomes" id="UP000253742"/>
    </source>
</evidence>
<proteinExistence type="predicted"/>
<evidence type="ECO:0000256" key="1">
    <source>
        <dbReference type="SAM" id="MobiDB-lite"/>
    </source>
</evidence>